<dbReference type="Gene3D" id="3.40.50.300">
    <property type="entry name" value="P-loop containing nucleotide triphosphate hydrolases"/>
    <property type="match status" value="1"/>
</dbReference>
<sequence length="366" mass="38980">MTAGERMPRAGALHVDLRLRDVRAAFEVALGEPDVTVLFGPSGAGKTTVIRAIAGLDRIEGGEIRADDVVWDDGGRRVVPARLRRVGVLFQDRALFPHLDVAANVAYGLQRMPRAERDRRIAEVLAACAVPGFGRRSVRELSGGEAQRVALARALAPNPRLLLLDEPFTGLDQPTRVRLRTELRELVGTTGVPAVVVTHDRDEAIALGDRLVVLIDGRVRQVDSPAVVFDRPADTRVAAAVGMDTIAPARLGGPAGTVDVGGIRLVAEVDATDLPREVAVCLRAADLGIAAPGSRRPDDATNVVPARVRAVEESAELLRVRLDAGFHLDCLLTRHDARRLPLLPGAAVDAVIPSAAVHLARIAEPA</sequence>
<dbReference type="InterPro" id="IPR027417">
    <property type="entry name" value="P-loop_NTPase"/>
</dbReference>
<keyword evidence="2" id="KW-0547">Nucleotide-binding</keyword>
<dbReference type="InterPro" id="IPR050093">
    <property type="entry name" value="ABC_SmlMolc_Importer"/>
</dbReference>
<proteinExistence type="predicted"/>
<dbReference type="RefSeq" id="WP_310521052.1">
    <property type="nucleotide sequence ID" value="NZ_BAABBS010000001.1"/>
</dbReference>
<comment type="caution">
    <text evidence="5">The sequence shown here is derived from an EMBL/GenBank/DDBJ whole genome shotgun (WGS) entry which is preliminary data.</text>
</comment>
<dbReference type="EMBL" id="JAVKGS010000003">
    <property type="protein sequence ID" value="MDR5692663.1"/>
    <property type="molecule type" value="Genomic_DNA"/>
</dbReference>
<dbReference type="PANTHER" id="PTHR42781:SF4">
    <property type="entry name" value="SPERMIDINE_PUTRESCINE IMPORT ATP-BINDING PROTEIN POTA"/>
    <property type="match status" value="1"/>
</dbReference>
<evidence type="ECO:0000313" key="5">
    <source>
        <dbReference type="EMBL" id="MDR5692663.1"/>
    </source>
</evidence>
<evidence type="ECO:0000256" key="1">
    <source>
        <dbReference type="ARBA" id="ARBA00022448"/>
    </source>
</evidence>
<keyword evidence="6" id="KW-1185">Reference proteome</keyword>
<keyword evidence="3 5" id="KW-0067">ATP-binding</keyword>
<protein>
    <submittedName>
        <fullName evidence="5">ABC transporter ATP-binding protein</fullName>
    </submittedName>
</protein>
<evidence type="ECO:0000259" key="4">
    <source>
        <dbReference type="PROSITE" id="PS50893"/>
    </source>
</evidence>
<dbReference type="SUPFAM" id="SSF52540">
    <property type="entry name" value="P-loop containing nucleoside triphosphate hydrolases"/>
    <property type="match status" value="1"/>
</dbReference>
<dbReference type="InterPro" id="IPR003439">
    <property type="entry name" value="ABC_transporter-like_ATP-bd"/>
</dbReference>
<dbReference type="Proteomes" id="UP001260072">
    <property type="component" value="Unassembled WGS sequence"/>
</dbReference>
<evidence type="ECO:0000256" key="3">
    <source>
        <dbReference type="ARBA" id="ARBA00022840"/>
    </source>
</evidence>
<evidence type="ECO:0000256" key="2">
    <source>
        <dbReference type="ARBA" id="ARBA00022741"/>
    </source>
</evidence>
<dbReference type="PROSITE" id="PS50893">
    <property type="entry name" value="ABC_TRANSPORTER_2"/>
    <property type="match status" value="1"/>
</dbReference>
<dbReference type="PROSITE" id="PS00211">
    <property type="entry name" value="ABC_TRANSPORTER_1"/>
    <property type="match status" value="1"/>
</dbReference>
<dbReference type="InterPro" id="IPR008995">
    <property type="entry name" value="Mo/tungstate-bd_C_term_dom"/>
</dbReference>
<gene>
    <name evidence="5" type="ORF">RH861_11395</name>
</gene>
<keyword evidence="1" id="KW-0813">Transport</keyword>
<organism evidence="5 6">
    <name type="scientific">Agromyces indicus</name>
    <dbReference type="NCBI Taxonomy" id="758919"/>
    <lineage>
        <taxon>Bacteria</taxon>
        <taxon>Bacillati</taxon>
        <taxon>Actinomycetota</taxon>
        <taxon>Actinomycetes</taxon>
        <taxon>Micrococcales</taxon>
        <taxon>Microbacteriaceae</taxon>
        <taxon>Agromyces</taxon>
    </lineage>
</organism>
<accession>A0ABU1FLQ8</accession>
<dbReference type="SUPFAM" id="SSF50331">
    <property type="entry name" value="MOP-like"/>
    <property type="match status" value="1"/>
</dbReference>
<dbReference type="GO" id="GO:0005524">
    <property type="term" value="F:ATP binding"/>
    <property type="evidence" value="ECO:0007669"/>
    <property type="project" value="UniProtKB-KW"/>
</dbReference>
<evidence type="ECO:0000313" key="6">
    <source>
        <dbReference type="Proteomes" id="UP001260072"/>
    </source>
</evidence>
<dbReference type="Gene3D" id="2.40.50.100">
    <property type="match status" value="1"/>
</dbReference>
<dbReference type="PANTHER" id="PTHR42781">
    <property type="entry name" value="SPERMIDINE/PUTRESCINE IMPORT ATP-BINDING PROTEIN POTA"/>
    <property type="match status" value="1"/>
</dbReference>
<dbReference type="InterPro" id="IPR017871">
    <property type="entry name" value="ABC_transporter-like_CS"/>
</dbReference>
<name>A0ABU1FLQ8_9MICO</name>
<dbReference type="Pfam" id="PF00005">
    <property type="entry name" value="ABC_tran"/>
    <property type="match status" value="1"/>
</dbReference>
<dbReference type="InterPro" id="IPR003593">
    <property type="entry name" value="AAA+_ATPase"/>
</dbReference>
<dbReference type="SMART" id="SM00382">
    <property type="entry name" value="AAA"/>
    <property type="match status" value="1"/>
</dbReference>
<reference evidence="6" key="1">
    <citation type="submission" date="2023-07" db="EMBL/GenBank/DDBJ databases">
        <title>Description of three actinobacteria isolated from air of manufacturing shop in a pharmaceutical factory.</title>
        <authorList>
            <person name="Zhang D.-F."/>
        </authorList>
    </citation>
    <scope>NUCLEOTIDE SEQUENCE [LARGE SCALE GENOMIC DNA]</scope>
    <source>
        <strain evidence="6">CCTCC AB 2011122</strain>
    </source>
</reference>
<feature type="domain" description="ABC transporter" evidence="4">
    <location>
        <begin position="8"/>
        <end position="241"/>
    </location>
</feature>